<dbReference type="NCBIfam" id="TIGR01760">
    <property type="entry name" value="tape_meas_TP901"/>
    <property type="match status" value="1"/>
</dbReference>
<dbReference type="OrthoDB" id="696232at2"/>
<dbReference type="EMBL" id="QDKG01000001">
    <property type="protein sequence ID" value="PVH27010.1"/>
    <property type="molecule type" value="Genomic_DNA"/>
</dbReference>
<dbReference type="InterPro" id="IPR010090">
    <property type="entry name" value="Phage_tape_meas"/>
</dbReference>
<dbReference type="Pfam" id="PF10145">
    <property type="entry name" value="PhageMin_Tail"/>
    <property type="match status" value="1"/>
</dbReference>
<keyword evidence="3" id="KW-0597">Phosphoprotein</keyword>
<sequence length="1600" mass="175571">MADLRYRVVVDDAEARRRLRELLSNTGVSSQAGSGGGADDAKKAAAGIAEVSKAQNSLKDAQEAAINSLRDLRKERAKELSELTTLKQIESEAATVLAEKKAATEGLVQAQQKANIELQKSRKAAVDYNLALKQQAEERRKATEEERKAEKVLRDAQKVLKDAERQQAQREKAAARRRKQLQQESSEYYQLNQALGKVRKETKDLLAEMFRLERQGKKNSAAYEYLRQKAEALTKQTQYLDNGIKKIDATLGLHQRNVGNYGEALEQISPIIMDINRKLALFGTSIDQLAGKPSAIKELGAAFISMGKGILSFLLSPIGLLIVGVTALFKLFTANKQTVIDFNNGLLNVAKTTGLAGADLQSLSDAIIKLSRSLKTVSTDKLLEYATVAGQLGVKGSANILAFTEALAKLETASDIGGEEGGAQIARLLQLVDGGVENVKAFGDEIVNLGNNFPATEAEILANATRIAQSTGIYKIGRQEVLAYATATKSVGVEAELVGSTIGRTLGILEKVIRTGKGVSTVLKLVGGTQAELGARFRADAAGVLTDFIGGLNKVEGGAAGVNQALSAVGISAIRDRTVLGALATNGYDVLTNSLEKVRNAAGAMDDEFGTASQKLVNQTARVGIAWDNLVLSIENGQGIIGKTSIAVVGFFADIIEAVTPAGSATQALTEEYIKQRNEVAATEGKIKPLLERYDELKHSGHLNTKQQKELKDIIQQIAAVMPSAVSGWNSLGEALDINRSKVLGLTEAHRELLKEMNLSTTRELNQQFEQQAKMADRAFKILNNNKFDELGLERHRERFASVKNELLTTAEELRSIGNTLTSEQRDVLDRYGFINAGIMDVELPARFKKVDDTVVEPEVDADAAKSAAEQRRLAFERQRALQLSIDAINEQASRNNLTRDQQEIASIKDKYAKIEKEVRKFYDNPKNKGFNVDMSGLQRSKDFEVSEAETRQNSTTLAKSLDAQKALVDEYNSYAEATSFEAADKRFAKELELIKSYRQRIIDERAKLGAAQLTASAFGMFGAPAALTLAQQEADKALKERQEALDKEERARETKKYIDALNLTKDFNQKRLDLDREYDTARTALGKDITPEQEAELERRRAKDISKLAADQLTNSDSWNMLFNNLDNYTASQLGKLIDEIEKQFAELKINFDPIDVQAIRDKLREAQDQILADNPFARVGQKIRAIMSEAADGSEESKAKILRHWKELENATAQSFAFVQDAVNSAAHLKDALGEVGTAALNSLTAIATTALAVQTAIKSAEKASVILAVISAALVVANLLAGAFKSIFNAGDKRLEKSIQNTKKAVEELDFAYQQLERSIQRSVGDQYYKDSEKQMQNLIQQRALIQKQIDEEAQKKKPNQDKIRESRNELQGVDNDIEDLQERIKQIRLQTDFKSFSKDLANALVAAFEQGEDAVKALDDSFNNFIKNAIVNSLQMRLIEPEVEKMMTAVDEYMSLNGNDLQGFNFESWRERIGAAGEIFQNSLVPLFDGLGMNSISSLRSESVAAQLTESTGSEIVGMYRAGYDIAKQQLNIMHSQQATQINLLAVAQNKLIALNAIQVNTYNTAAEALNIANNTAGMLNELKAVNRNLGGKYGV</sequence>
<feature type="coiled-coil region" evidence="5">
    <location>
        <begin position="898"/>
        <end position="925"/>
    </location>
</feature>
<reference evidence="8 9" key="1">
    <citation type="submission" date="2018-04" db="EMBL/GenBank/DDBJ databases">
        <title>Sphingobacterium cortibacter sp. nov.</title>
        <authorList>
            <person name="Li Y."/>
        </authorList>
    </citation>
    <scope>NUCLEOTIDE SEQUENCE [LARGE SCALE GENOMIC DNA]</scope>
    <source>
        <strain evidence="8 9">2c-3</strain>
    </source>
</reference>
<dbReference type="RefSeq" id="WP_116774865.1">
    <property type="nucleotide sequence ID" value="NZ_QDKG01000001.1"/>
</dbReference>
<feature type="compositionally biased region" description="Basic and acidic residues" evidence="6">
    <location>
        <begin position="1355"/>
        <end position="1372"/>
    </location>
</feature>
<dbReference type="GO" id="GO:0034454">
    <property type="term" value="P:microtubule anchoring at centrosome"/>
    <property type="evidence" value="ECO:0007669"/>
    <property type="project" value="TreeGrafter"/>
</dbReference>
<proteinExistence type="predicted"/>
<evidence type="ECO:0000259" key="7">
    <source>
        <dbReference type="Pfam" id="PF10145"/>
    </source>
</evidence>
<feature type="compositionally biased region" description="Basic and acidic residues" evidence="6">
    <location>
        <begin position="161"/>
        <end position="174"/>
    </location>
</feature>
<dbReference type="PANTHER" id="PTHR18905:SF13">
    <property type="entry name" value="NON-CENTROSOMAL MICROTUBULE ARRAY"/>
    <property type="match status" value="1"/>
</dbReference>
<comment type="subcellular location">
    <subcellularLocation>
        <location evidence="1">Cytoplasm</location>
        <location evidence="1">Cytoskeleton</location>
        <location evidence="1">Microtubule organizing center</location>
        <location evidence="1">Centrosome</location>
    </subcellularLocation>
</comment>
<feature type="region of interest" description="Disordered" evidence="6">
    <location>
        <begin position="1355"/>
        <end position="1374"/>
    </location>
</feature>
<evidence type="ECO:0000313" key="8">
    <source>
        <dbReference type="EMBL" id="PVH27010.1"/>
    </source>
</evidence>
<keyword evidence="5" id="KW-0175">Coiled coil</keyword>
<evidence type="ECO:0000256" key="4">
    <source>
        <dbReference type="ARBA" id="ARBA00023212"/>
    </source>
</evidence>
<evidence type="ECO:0000256" key="2">
    <source>
        <dbReference type="ARBA" id="ARBA00022490"/>
    </source>
</evidence>
<dbReference type="PANTHER" id="PTHR18905">
    <property type="entry name" value="NINEIN"/>
    <property type="match status" value="1"/>
</dbReference>
<evidence type="ECO:0000256" key="5">
    <source>
        <dbReference type="SAM" id="Coils"/>
    </source>
</evidence>
<evidence type="ECO:0000256" key="1">
    <source>
        <dbReference type="ARBA" id="ARBA00004300"/>
    </source>
</evidence>
<keyword evidence="2" id="KW-0963">Cytoplasm</keyword>
<dbReference type="Proteomes" id="UP000245627">
    <property type="component" value="Unassembled WGS sequence"/>
</dbReference>
<name>A0A2T8HNM2_9SPHI</name>
<protein>
    <submittedName>
        <fullName evidence="8">Phage tail tape measure protein</fullName>
    </submittedName>
</protein>
<accession>A0A2T8HNM2</accession>
<comment type="caution">
    <text evidence="8">The sequence shown here is derived from an EMBL/GenBank/DDBJ whole genome shotgun (WGS) entry which is preliminary data.</text>
</comment>
<evidence type="ECO:0000256" key="3">
    <source>
        <dbReference type="ARBA" id="ARBA00022553"/>
    </source>
</evidence>
<gene>
    <name evidence="8" type="ORF">DC487_05285</name>
</gene>
<evidence type="ECO:0000256" key="6">
    <source>
        <dbReference type="SAM" id="MobiDB-lite"/>
    </source>
</evidence>
<feature type="domain" description="Phage tail tape measure protein" evidence="7">
    <location>
        <begin position="365"/>
        <end position="556"/>
    </location>
</feature>
<keyword evidence="9" id="KW-1185">Reference proteome</keyword>
<keyword evidence="4" id="KW-0206">Cytoskeleton</keyword>
<organism evidence="8 9">
    <name type="scientific">Sphingobacterium corticibacter</name>
    <dbReference type="NCBI Taxonomy" id="2171749"/>
    <lineage>
        <taxon>Bacteria</taxon>
        <taxon>Pseudomonadati</taxon>
        <taxon>Bacteroidota</taxon>
        <taxon>Sphingobacteriia</taxon>
        <taxon>Sphingobacteriales</taxon>
        <taxon>Sphingobacteriaceae</taxon>
        <taxon>Sphingobacterium</taxon>
    </lineage>
</organism>
<evidence type="ECO:0000313" key="9">
    <source>
        <dbReference type="Proteomes" id="UP000245627"/>
    </source>
</evidence>
<feature type="coiled-coil region" evidence="5">
    <location>
        <begin position="1028"/>
        <end position="1055"/>
    </location>
</feature>
<feature type="region of interest" description="Disordered" evidence="6">
    <location>
        <begin position="161"/>
        <end position="182"/>
    </location>
</feature>
<dbReference type="GO" id="GO:0005813">
    <property type="term" value="C:centrosome"/>
    <property type="evidence" value="ECO:0007669"/>
    <property type="project" value="UniProtKB-SubCell"/>
</dbReference>